<name>A0ABW3UTM0_9BACL</name>
<keyword evidence="2" id="KW-1185">Reference proteome</keyword>
<sequence length="123" mass="14615">MKNAKKLIWIEAEEWLAGTWDYEDTNTDVIVVFSDRSKWIASFFTYRNIESTRRKNIQTGECMNGTYYWSSDMILIDLVSRERIEQVIQYLIETDSFTAVFTRYPDVVPEDDEHYPAGFFTQI</sequence>
<reference evidence="2" key="1">
    <citation type="journal article" date="2019" name="Int. J. Syst. Evol. Microbiol.">
        <title>The Global Catalogue of Microorganisms (GCM) 10K type strain sequencing project: providing services to taxonomists for standard genome sequencing and annotation.</title>
        <authorList>
            <consortium name="The Broad Institute Genomics Platform"/>
            <consortium name="The Broad Institute Genome Sequencing Center for Infectious Disease"/>
            <person name="Wu L."/>
            <person name="Ma J."/>
        </authorList>
    </citation>
    <scope>NUCLEOTIDE SEQUENCE [LARGE SCALE GENOMIC DNA]</scope>
    <source>
        <strain evidence="2">CCUG 53270</strain>
    </source>
</reference>
<evidence type="ECO:0000313" key="2">
    <source>
        <dbReference type="Proteomes" id="UP001597180"/>
    </source>
</evidence>
<comment type="caution">
    <text evidence="1">The sequence shown here is derived from an EMBL/GenBank/DDBJ whole genome shotgun (WGS) entry which is preliminary data.</text>
</comment>
<gene>
    <name evidence="1" type="ORF">ACFQ4B_22970</name>
</gene>
<accession>A0ABW3UTM0</accession>
<dbReference type="EMBL" id="JBHTLU010000031">
    <property type="protein sequence ID" value="MFD1222985.1"/>
    <property type="molecule type" value="Genomic_DNA"/>
</dbReference>
<protein>
    <submittedName>
        <fullName evidence="1">Uncharacterized protein</fullName>
    </submittedName>
</protein>
<dbReference type="RefSeq" id="WP_345588934.1">
    <property type="nucleotide sequence ID" value="NZ_BAABJG010000015.1"/>
</dbReference>
<evidence type="ECO:0000313" key="1">
    <source>
        <dbReference type="EMBL" id="MFD1222985.1"/>
    </source>
</evidence>
<organism evidence="1 2">
    <name type="scientific">Paenibacillus vulneris</name>
    <dbReference type="NCBI Taxonomy" id="1133364"/>
    <lineage>
        <taxon>Bacteria</taxon>
        <taxon>Bacillati</taxon>
        <taxon>Bacillota</taxon>
        <taxon>Bacilli</taxon>
        <taxon>Bacillales</taxon>
        <taxon>Paenibacillaceae</taxon>
        <taxon>Paenibacillus</taxon>
    </lineage>
</organism>
<proteinExistence type="predicted"/>
<dbReference type="Proteomes" id="UP001597180">
    <property type="component" value="Unassembled WGS sequence"/>
</dbReference>